<dbReference type="EMBL" id="JOPJ01000020">
    <property type="protein sequence ID" value="OUJ11980.1"/>
    <property type="molecule type" value="Genomic_DNA"/>
</dbReference>
<feature type="chain" id="PRO_5012197190" evidence="2">
    <location>
        <begin position="28"/>
        <end position="171"/>
    </location>
</feature>
<evidence type="ECO:0000256" key="1">
    <source>
        <dbReference type="SAM" id="MobiDB-lite"/>
    </source>
</evidence>
<reference evidence="4" key="1">
    <citation type="submission" date="2014-06" db="EMBL/GenBank/DDBJ databases">
        <authorList>
            <person name="Winans N.J."/>
            <person name="Newell P.D."/>
            <person name="Douglas A.E."/>
        </authorList>
    </citation>
    <scope>NUCLEOTIDE SEQUENCE [LARGE SCALE GENOMIC DNA]</scope>
</reference>
<dbReference type="OrthoDB" id="8001261at2"/>
<feature type="region of interest" description="Disordered" evidence="1">
    <location>
        <begin position="74"/>
        <end position="96"/>
    </location>
</feature>
<name>A0A252BTD6_9PROT</name>
<comment type="caution">
    <text evidence="3">The sequence shown here is derived from an EMBL/GenBank/DDBJ whole genome shotgun (WGS) entry which is preliminary data.</text>
</comment>
<keyword evidence="2" id="KW-0732">Signal</keyword>
<dbReference type="RefSeq" id="WP_086639604.1">
    <property type="nucleotide sequence ID" value="NZ_JOPJ01000020.1"/>
</dbReference>
<proteinExistence type="predicted"/>
<dbReference type="AlphaFoldDB" id="A0A252BTD6"/>
<accession>A0A252BTD6</accession>
<protein>
    <submittedName>
        <fullName evidence="3">Signal peptide protein</fullName>
    </submittedName>
</protein>
<dbReference type="Proteomes" id="UP000194931">
    <property type="component" value="Unassembled WGS sequence"/>
</dbReference>
<keyword evidence="4" id="KW-1185">Reference proteome</keyword>
<sequence length="171" mass="17327">MTVVARTGLAALLLGCATALSLPSAHAMTVKECHEKFKEAKTANTLKGQSFKEFKASSCDTAVQAPAPATAAATAAPAATKAAAKPEAAASAEAEKPAKQTAAATAASATNATLPTAVAAQYAKLAPGKARMKTCLDQYNANKTSNANAGLKWIEKGGGYYSVCNKHLKGE</sequence>
<organism evidence="3 4">
    <name type="scientific">Acetobacter okinawensis</name>
    <dbReference type="NCBI Taxonomy" id="1076594"/>
    <lineage>
        <taxon>Bacteria</taxon>
        <taxon>Pseudomonadati</taxon>
        <taxon>Pseudomonadota</taxon>
        <taxon>Alphaproteobacteria</taxon>
        <taxon>Acetobacterales</taxon>
        <taxon>Acetobacteraceae</taxon>
        <taxon>Acetobacter</taxon>
    </lineage>
</organism>
<gene>
    <name evidence="3" type="ORF">HK26_05290</name>
</gene>
<feature type="compositionally biased region" description="Low complexity" evidence="1">
    <location>
        <begin position="74"/>
        <end position="92"/>
    </location>
</feature>
<dbReference type="STRING" id="1236501.GCA_000613865_01491"/>
<evidence type="ECO:0000256" key="2">
    <source>
        <dbReference type="SAM" id="SignalP"/>
    </source>
</evidence>
<evidence type="ECO:0000313" key="3">
    <source>
        <dbReference type="EMBL" id="OUJ11980.1"/>
    </source>
</evidence>
<evidence type="ECO:0000313" key="4">
    <source>
        <dbReference type="Proteomes" id="UP000194931"/>
    </source>
</evidence>
<dbReference type="eggNOG" id="ENOG5032SYQ">
    <property type="taxonomic scope" value="Bacteria"/>
</dbReference>
<feature type="signal peptide" evidence="2">
    <location>
        <begin position="1"/>
        <end position="27"/>
    </location>
</feature>